<dbReference type="SUPFAM" id="SSF55781">
    <property type="entry name" value="GAF domain-like"/>
    <property type="match status" value="1"/>
</dbReference>
<geneLocation type="plasmid" evidence="2 3">
    <name>unnamed1</name>
</geneLocation>
<accession>A0A5B8IZS8</accession>
<reference evidence="2 3" key="1">
    <citation type="submission" date="2019-07" db="EMBL/GenBank/DDBJ databases">
        <title>Litoreibacter alkalisoli sp. nov., isolated from saline-alkaline soil.</title>
        <authorList>
            <person name="Wang S."/>
            <person name="Xu L."/>
            <person name="Xing Y.-T."/>
            <person name="Sun J.-Q."/>
        </authorList>
    </citation>
    <scope>NUCLEOTIDE SEQUENCE [LARGE SCALE GENOMIC DNA]</scope>
    <source>
        <strain evidence="2 3">LN3S51</strain>
        <plasmid evidence="2 3">unnamed1</plasmid>
    </source>
</reference>
<dbReference type="OrthoDB" id="7066078at2"/>
<dbReference type="KEGG" id="lit:FPZ52_12110"/>
<dbReference type="InterPro" id="IPR029016">
    <property type="entry name" value="GAF-like_dom_sf"/>
</dbReference>
<protein>
    <submittedName>
        <fullName evidence="2">GAF domain-containing protein</fullName>
    </submittedName>
</protein>
<feature type="domain" description="GAF" evidence="1">
    <location>
        <begin position="21"/>
        <end position="143"/>
    </location>
</feature>
<dbReference type="Proteomes" id="UP000318483">
    <property type="component" value="Plasmid unnamed1"/>
</dbReference>
<evidence type="ECO:0000259" key="1">
    <source>
        <dbReference type="Pfam" id="PF13185"/>
    </source>
</evidence>
<dbReference type="RefSeq" id="WP_146365869.1">
    <property type="nucleotide sequence ID" value="NZ_CP042262.1"/>
</dbReference>
<gene>
    <name evidence="2" type="ORF">FPZ52_12110</name>
</gene>
<dbReference type="Pfam" id="PF13185">
    <property type="entry name" value="GAF_2"/>
    <property type="match status" value="1"/>
</dbReference>
<evidence type="ECO:0000313" key="3">
    <source>
        <dbReference type="Proteomes" id="UP000318483"/>
    </source>
</evidence>
<dbReference type="InterPro" id="IPR003018">
    <property type="entry name" value="GAF"/>
</dbReference>
<dbReference type="Gene3D" id="3.30.450.40">
    <property type="match status" value="1"/>
</dbReference>
<dbReference type="AlphaFoldDB" id="A0A5B8IZS8"/>
<sequence length="163" mass="17839">MNDLATAVATSGNQPEATFKALETLVNDTIGVKLFTIMERDTDREVSWRSYSNMPDAYPVTGEKPFHYDRWTDQVVGRGEPFVANSVEEFADVFSDHEYIAALGCESVLNLPIVIDGELKGTLNCLHDAGHYTPDRVAAAQSLKLPGAIAFLMAAATRNEGEK</sequence>
<name>A0A5B8IZS8_9RHOB</name>
<proteinExistence type="predicted"/>
<keyword evidence="3" id="KW-1185">Reference proteome</keyword>
<dbReference type="EMBL" id="CP042262">
    <property type="protein sequence ID" value="QDY70451.1"/>
    <property type="molecule type" value="Genomic_DNA"/>
</dbReference>
<evidence type="ECO:0000313" key="2">
    <source>
        <dbReference type="EMBL" id="QDY70451.1"/>
    </source>
</evidence>
<organism evidence="2 3">
    <name type="scientific">Qingshengfaniella alkalisoli</name>
    <dbReference type="NCBI Taxonomy" id="2599296"/>
    <lineage>
        <taxon>Bacteria</taxon>
        <taxon>Pseudomonadati</taxon>
        <taxon>Pseudomonadota</taxon>
        <taxon>Alphaproteobacteria</taxon>
        <taxon>Rhodobacterales</taxon>
        <taxon>Paracoccaceae</taxon>
        <taxon>Qingshengfaniella</taxon>
    </lineage>
</organism>
<keyword evidence="2" id="KW-0614">Plasmid</keyword>